<dbReference type="Pfam" id="PF01195">
    <property type="entry name" value="Pept_tRNA_hydro"/>
    <property type="match status" value="1"/>
</dbReference>
<feature type="active site" description="Proton acceptor" evidence="7">
    <location>
        <position position="19"/>
    </location>
</feature>
<dbReference type="HAMAP" id="MF_00083">
    <property type="entry name" value="Pept_tRNA_hydro_bact"/>
    <property type="match status" value="1"/>
</dbReference>
<evidence type="ECO:0000256" key="7">
    <source>
        <dbReference type="HAMAP-Rule" id="MF_00083"/>
    </source>
</evidence>
<reference evidence="11 12" key="1">
    <citation type="submission" date="2020-08" db="EMBL/GenBank/DDBJ databases">
        <title>Genomic Encyclopedia of Type Strains, Phase IV (KMG-IV): sequencing the most valuable type-strain genomes for metagenomic binning, comparative biology and taxonomic classification.</title>
        <authorList>
            <person name="Goeker M."/>
        </authorList>
    </citation>
    <scope>NUCLEOTIDE SEQUENCE [LARGE SCALE GENOMIC DNA]</scope>
    <source>
        <strain evidence="11 12">DSM 102850</strain>
    </source>
</reference>
<evidence type="ECO:0000313" key="12">
    <source>
        <dbReference type="Proteomes" id="UP000563524"/>
    </source>
</evidence>
<dbReference type="GO" id="GO:0004045">
    <property type="term" value="F:peptidyl-tRNA hydrolase activity"/>
    <property type="evidence" value="ECO:0007669"/>
    <property type="project" value="UniProtKB-UniRule"/>
</dbReference>
<dbReference type="GO" id="GO:0006515">
    <property type="term" value="P:protein quality control for misfolded or incompletely synthesized proteins"/>
    <property type="evidence" value="ECO:0007669"/>
    <property type="project" value="UniProtKB-UniRule"/>
</dbReference>
<keyword evidence="12" id="KW-1185">Reference proteome</keyword>
<evidence type="ECO:0000256" key="10">
    <source>
        <dbReference type="SAM" id="MobiDB-lite"/>
    </source>
</evidence>
<dbReference type="GO" id="GO:0000049">
    <property type="term" value="F:tRNA binding"/>
    <property type="evidence" value="ECO:0007669"/>
    <property type="project" value="UniProtKB-UniRule"/>
</dbReference>
<dbReference type="EMBL" id="JACHOB010000003">
    <property type="protein sequence ID" value="MBB4659128.1"/>
    <property type="molecule type" value="Genomic_DNA"/>
</dbReference>
<organism evidence="11 12">
    <name type="scientific">Parvularcula dongshanensis</name>
    <dbReference type="NCBI Taxonomy" id="1173995"/>
    <lineage>
        <taxon>Bacteria</taxon>
        <taxon>Pseudomonadati</taxon>
        <taxon>Pseudomonadota</taxon>
        <taxon>Alphaproteobacteria</taxon>
        <taxon>Parvularculales</taxon>
        <taxon>Parvularculaceae</taxon>
        <taxon>Parvularcula</taxon>
    </lineage>
</organism>
<comment type="caution">
    <text evidence="11">The sequence shown here is derived from an EMBL/GenBank/DDBJ whole genome shotgun (WGS) entry which is preliminary data.</text>
</comment>
<dbReference type="Gene3D" id="3.40.50.1470">
    <property type="entry name" value="Peptidyl-tRNA hydrolase"/>
    <property type="match status" value="1"/>
</dbReference>
<dbReference type="SUPFAM" id="SSF53178">
    <property type="entry name" value="Peptidyl-tRNA hydrolase-like"/>
    <property type="match status" value="1"/>
</dbReference>
<dbReference type="RefSeq" id="WP_183817426.1">
    <property type="nucleotide sequence ID" value="NZ_JACHOB010000003.1"/>
</dbReference>
<feature type="site" description="Stabilizes the basic form of H active site to accept a proton" evidence="7">
    <location>
        <position position="91"/>
    </location>
</feature>
<comment type="subcellular location">
    <subcellularLocation>
        <location evidence="7">Cytoplasm</location>
    </subcellularLocation>
</comment>
<dbReference type="PANTHER" id="PTHR17224:SF1">
    <property type="entry name" value="PEPTIDYL-TRNA HYDROLASE"/>
    <property type="match status" value="1"/>
</dbReference>
<dbReference type="InterPro" id="IPR001328">
    <property type="entry name" value="Pept_tRNA_hydro"/>
</dbReference>
<evidence type="ECO:0000256" key="6">
    <source>
        <dbReference type="ARBA" id="ARBA00050038"/>
    </source>
</evidence>
<proteinExistence type="inferred from homology"/>
<evidence type="ECO:0000256" key="8">
    <source>
        <dbReference type="RuleBase" id="RU000673"/>
    </source>
</evidence>
<keyword evidence="3 7" id="KW-0378">Hydrolase</keyword>
<evidence type="ECO:0000256" key="5">
    <source>
        <dbReference type="ARBA" id="ARBA00038063"/>
    </source>
</evidence>
<comment type="similarity">
    <text evidence="5 7 9">Belongs to the PTH family.</text>
</comment>
<protein>
    <recommendedName>
        <fullName evidence="6 7">Peptidyl-tRNA hydrolase</fullName>
        <shortName evidence="7">Pth</shortName>
        <ecNumber evidence="1 7">3.1.1.29</ecNumber>
    </recommendedName>
</protein>
<keyword evidence="2 7" id="KW-0820">tRNA-binding</keyword>
<dbReference type="NCBIfam" id="TIGR00447">
    <property type="entry name" value="pth"/>
    <property type="match status" value="1"/>
</dbReference>
<evidence type="ECO:0000256" key="2">
    <source>
        <dbReference type="ARBA" id="ARBA00022555"/>
    </source>
</evidence>
<evidence type="ECO:0000256" key="9">
    <source>
        <dbReference type="RuleBase" id="RU004320"/>
    </source>
</evidence>
<dbReference type="CDD" id="cd00462">
    <property type="entry name" value="PTH"/>
    <property type="match status" value="1"/>
</dbReference>
<dbReference type="InterPro" id="IPR036416">
    <property type="entry name" value="Pept_tRNA_hydro_sf"/>
</dbReference>
<feature type="binding site" evidence="7">
    <location>
        <position position="14"/>
    </location>
    <ligand>
        <name>tRNA</name>
        <dbReference type="ChEBI" id="CHEBI:17843"/>
    </ligand>
</feature>
<evidence type="ECO:0000313" key="11">
    <source>
        <dbReference type="EMBL" id="MBB4659128.1"/>
    </source>
</evidence>
<comment type="subunit">
    <text evidence="7">Monomer.</text>
</comment>
<dbReference type="InterPro" id="IPR018171">
    <property type="entry name" value="Pept_tRNA_hydro_CS"/>
</dbReference>
<dbReference type="PANTHER" id="PTHR17224">
    <property type="entry name" value="PEPTIDYL-TRNA HYDROLASE"/>
    <property type="match status" value="1"/>
</dbReference>
<comment type="catalytic activity">
    <reaction evidence="7 8">
        <text>an N-acyl-L-alpha-aminoacyl-tRNA + H2O = an N-acyl-L-amino acid + a tRNA + H(+)</text>
        <dbReference type="Rhea" id="RHEA:54448"/>
        <dbReference type="Rhea" id="RHEA-COMP:10123"/>
        <dbReference type="Rhea" id="RHEA-COMP:13883"/>
        <dbReference type="ChEBI" id="CHEBI:15377"/>
        <dbReference type="ChEBI" id="CHEBI:15378"/>
        <dbReference type="ChEBI" id="CHEBI:59874"/>
        <dbReference type="ChEBI" id="CHEBI:78442"/>
        <dbReference type="ChEBI" id="CHEBI:138191"/>
        <dbReference type="EC" id="3.1.1.29"/>
    </reaction>
</comment>
<dbReference type="AlphaFoldDB" id="A0A840I4M9"/>
<dbReference type="GO" id="GO:0072344">
    <property type="term" value="P:rescue of stalled ribosome"/>
    <property type="evidence" value="ECO:0007669"/>
    <property type="project" value="UniProtKB-UniRule"/>
</dbReference>
<dbReference type="PROSITE" id="PS01195">
    <property type="entry name" value="PEPT_TRNA_HYDROL_1"/>
    <property type="match status" value="1"/>
</dbReference>
<comment type="function">
    <text evidence="7">Hydrolyzes ribosome-free peptidyl-tRNAs (with 1 or more amino acids incorporated), which drop off the ribosome during protein synthesis, or as a result of ribosome stalling.</text>
</comment>
<evidence type="ECO:0000256" key="4">
    <source>
        <dbReference type="ARBA" id="ARBA00022884"/>
    </source>
</evidence>
<feature type="binding site" evidence="7">
    <location>
        <position position="112"/>
    </location>
    <ligand>
        <name>tRNA</name>
        <dbReference type="ChEBI" id="CHEBI:17843"/>
    </ligand>
</feature>
<feature type="site" description="Discriminates between blocked and unblocked aminoacyl-tRNA" evidence="7">
    <location>
        <position position="9"/>
    </location>
</feature>
<feature type="region of interest" description="Disordered" evidence="10">
    <location>
        <begin position="188"/>
        <end position="218"/>
    </location>
</feature>
<dbReference type="Proteomes" id="UP000563524">
    <property type="component" value="Unassembled WGS sequence"/>
</dbReference>
<keyword evidence="7" id="KW-0963">Cytoplasm</keyword>
<evidence type="ECO:0000256" key="3">
    <source>
        <dbReference type="ARBA" id="ARBA00022801"/>
    </source>
</evidence>
<comment type="function">
    <text evidence="7">Catalyzes the release of premature peptidyl moieties from peptidyl-tRNA molecules trapped in stalled 50S ribosomal subunits, and thus maintains levels of free tRNAs and 50S ribosomes.</text>
</comment>
<keyword evidence="4 7" id="KW-0694">RNA-binding</keyword>
<evidence type="ECO:0000256" key="1">
    <source>
        <dbReference type="ARBA" id="ARBA00013260"/>
    </source>
</evidence>
<dbReference type="EC" id="3.1.1.29" evidence="1 7"/>
<gene>
    <name evidence="7" type="primary">pth</name>
    <name evidence="11" type="ORF">GGQ59_001653</name>
</gene>
<feature type="binding site" evidence="7">
    <location>
        <position position="66"/>
    </location>
    <ligand>
        <name>tRNA</name>
        <dbReference type="ChEBI" id="CHEBI:17843"/>
    </ligand>
</feature>
<accession>A0A840I4M9</accession>
<name>A0A840I4M9_9PROT</name>
<sequence length="231" mass="24618">MILLVGLGNPDAKYAGNRHNAGFMAVDAIAEAQGFGPEREKFRGLVREGRLGPEKALILKPMTYYNEAGRAVQAAAQFYKLAPDDVVVFHDEIDLAPAKLRVKKGGGLAGNNGLRSIAAQFSADTWRVRIGVGHPGDKKAVVAHVLKDFAKEEREGWVAEMLDGIGRAAPKLVPLSEENGSRFVSAVIQPGAADKPKARSAPRPSPAPAPVAPERANPFIDALASLGRKKD</sequence>
<dbReference type="GO" id="GO:0005737">
    <property type="term" value="C:cytoplasm"/>
    <property type="evidence" value="ECO:0007669"/>
    <property type="project" value="UniProtKB-SubCell"/>
</dbReference>
<feature type="binding site" evidence="7">
    <location>
        <position position="64"/>
    </location>
    <ligand>
        <name>tRNA</name>
        <dbReference type="ChEBI" id="CHEBI:17843"/>
    </ligand>
</feature>